<protein>
    <submittedName>
        <fullName evidence="7">O-antigen ligase family protein</fullName>
    </submittedName>
</protein>
<dbReference type="RefSeq" id="WP_264433248.1">
    <property type="nucleotide sequence ID" value="NZ_CP081495.1"/>
</dbReference>
<keyword evidence="3 5" id="KW-1133">Transmembrane helix</keyword>
<evidence type="ECO:0000256" key="1">
    <source>
        <dbReference type="ARBA" id="ARBA00004141"/>
    </source>
</evidence>
<dbReference type="PANTHER" id="PTHR37422:SF13">
    <property type="entry name" value="LIPOPOLYSACCHARIDE BIOSYNTHESIS PROTEIN PA4999-RELATED"/>
    <property type="match status" value="1"/>
</dbReference>
<organism evidence="7 8">
    <name type="scientific">Flavobacterium agricola</name>
    <dbReference type="NCBI Taxonomy" id="2870839"/>
    <lineage>
        <taxon>Bacteria</taxon>
        <taxon>Pseudomonadati</taxon>
        <taxon>Bacteroidota</taxon>
        <taxon>Flavobacteriia</taxon>
        <taxon>Flavobacteriales</taxon>
        <taxon>Flavobacteriaceae</taxon>
        <taxon>Flavobacterium</taxon>
    </lineage>
</organism>
<dbReference type="EMBL" id="CP081495">
    <property type="protein sequence ID" value="UYW00964.1"/>
    <property type="molecule type" value="Genomic_DNA"/>
</dbReference>
<feature type="transmembrane region" description="Helical" evidence="5">
    <location>
        <begin position="179"/>
        <end position="210"/>
    </location>
</feature>
<evidence type="ECO:0000259" key="6">
    <source>
        <dbReference type="Pfam" id="PF04932"/>
    </source>
</evidence>
<dbReference type="InterPro" id="IPR007016">
    <property type="entry name" value="O-antigen_ligase-rel_domated"/>
</dbReference>
<proteinExistence type="predicted"/>
<evidence type="ECO:0000256" key="5">
    <source>
        <dbReference type="SAM" id="Phobius"/>
    </source>
</evidence>
<evidence type="ECO:0000256" key="2">
    <source>
        <dbReference type="ARBA" id="ARBA00022692"/>
    </source>
</evidence>
<evidence type="ECO:0000256" key="4">
    <source>
        <dbReference type="ARBA" id="ARBA00023136"/>
    </source>
</evidence>
<evidence type="ECO:0000256" key="3">
    <source>
        <dbReference type="ARBA" id="ARBA00022989"/>
    </source>
</evidence>
<evidence type="ECO:0000313" key="8">
    <source>
        <dbReference type="Proteomes" id="UP001163328"/>
    </source>
</evidence>
<dbReference type="PANTHER" id="PTHR37422">
    <property type="entry name" value="TEICHURONIC ACID BIOSYNTHESIS PROTEIN TUAE"/>
    <property type="match status" value="1"/>
</dbReference>
<evidence type="ECO:0000313" key="7">
    <source>
        <dbReference type="EMBL" id="UYW00964.1"/>
    </source>
</evidence>
<dbReference type="InterPro" id="IPR051533">
    <property type="entry name" value="WaaL-like"/>
</dbReference>
<sequence>MLKKLFTQNNIKRTQNAVTCLAIISLPLSMALPNIFLIISVLLLIINNEKLKYKEIIPITVFVLATAFIELINKTFISDIKILSRLLLIILFTIVLLNSKVLYVKKAIIVSANLAIVISLIKIASLYITLPNVDLSNGELIFNVIYLDRPFLGFFIFISSMITINLLQNKEINKKLAFVIIAVNILFVFFIAARLTILTYLISGIVYYYFFTSYKTYVKLLITSLICISFVTLAVTNDNIRNRFKLENGIDSFVDYEPRFIIWPCSVKVIDDGNIFIGGKSNENLTSELINCYSSKITNQSKKDWFIDSKFNSHNQFLYIIMTTGILGLLFFLYFLISLWKNTNGSFYKISLFIGFVLFLILDCVLNRQVGSYFAALIITLIYFVDKSKKPLKL</sequence>
<keyword evidence="7" id="KW-0436">Ligase</keyword>
<keyword evidence="8" id="KW-1185">Reference proteome</keyword>
<feature type="transmembrane region" description="Helical" evidence="5">
    <location>
        <begin position="110"/>
        <end position="130"/>
    </location>
</feature>
<feature type="domain" description="O-antigen ligase-related" evidence="6">
    <location>
        <begin position="182"/>
        <end position="333"/>
    </location>
</feature>
<feature type="transmembrane region" description="Helical" evidence="5">
    <location>
        <begin position="346"/>
        <end position="365"/>
    </location>
</feature>
<feature type="transmembrane region" description="Helical" evidence="5">
    <location>
        <begin position="317"/>
        <end position="340"/>
    </location>
</feature>
<gene>
    <name evidence="7" type="ORF">K5I29_10720</name>
</gene>
<comment type="subcellular location">
    <subcellularLocation>
        <location evidence="1">Membrane</location>
        <topology evidence="1">Multi-pass membrane protein</topology>
    </subcellularLocation>
</comment>
<accession>A0ABY6LXA6</accession>
<name>A0ABY6LXA6_9FLAO</name>
<dbReference type="Pfam" id="PF04932">
    <property type="entry name" value="Wzy_C"/>
    <property type="match status" value="1"/>
</dbReference>
<keyword evidence="4 5" id="KW-0472">Membrane</keyword>
<reference evidence="7" key="1">
    <citation type="submission" date="2021-08" db="EMBL/GenBank/DDBJ databases">
        <title>Flavobacterium sp. strain CC-SYL302.</title>
        <authorList>
            <person name="Lin S.-Y."/>
            <person name="Lee T.-H."/>
            <person name="Young C.-C."/>
        </authorList>
    </citation>
    <scope>NUCLEOTIDE SEQUENCE</scope>
    <source>
        <strain evidence="7">CC-SYL302</strain>
    </source>
</reference>
<dbReference type="Proteomes" id="UP001163328">
    <property type="component" value="Chromosome"/>
</dbReference>
<feature type="transmembrane region" description="Helical" evidence="5">
    <location>
        <begin position="20"/>
        <end position="44"/>
    </location>
</feature>
<feature type="transmembrane region" description="Helical" evidence="5">
    <location>
        <begin position="150"/>
        <end position="167"/>
    </location>
</feature>
<keyword evidence="2 5" id="KW-0812">Transmembrane</keyword>
<feature type="transmembrane region" description="Helical" evidence="5">
    <location>
        <begin position="82"/>
        <end position="103"/>
    </location>
</feature>
<dbReference type="GO" id="GO:0016874">
    <property type="term" value="F:ligase activity"/>
    <property type="evidence" value="ECO:0007669"/>
    <property type="project" value="UniProtKB-KW"/>
</dbReference>
<feature type="transmembrane region" description="Helical" evidence="5">
    <location>
        <begin position="216"/>
        <end position="235"/>
    </location>
</feature>